<dbReference type="Gene3D" id="3.20.20.70">
    <property type="entry name" value="Aldolase class I"/>
    <property type="match status" value="1"/>
</dbReference>
<comment type="pathway">
    <text evidence="1 9">Cofactor biosynthesis; NAD(+) biosynthesis; nicotinate D-ribonucleotide from nicotinate: step 1/1.</text>
</comment>
<dbReference type="InterPro" id="IPR036068">
    <property type="entry name" value="Nicotinate_pribotase-like_C"/>
</dbReference>
<sequence>MNSPLQTDLYQLTMAAAYWQAGKAEQESVFHLFFRRLPFHGGYAIAAGLEPALKWLEDFRFRAEELDYLASLRTRNDHPLFREDFLAYLADVRLELDIDAVPEGSAAFAHEPLLRVQGQILHAQLAETALLNLVNFQTLVATKAARICHAAAGGPVFEFGYRRAQGPDGGLGASRAAFIGGCEGTSNVLAGQQFGIPVRGTHAHSWVMSFDDEQEAFDRYAEAMPDNSTLLVDTYDTLDGVDKAIATARTLREQGHELSGIRLDSGDLAWLSQQARAKFDAAGFPGVKIVASNDLDEHLIESLRHQEAKIDVWGVGTNLVTAADQPALGGVYKLAALRRDDGSWQPRIKLSEQTAKSSIPGRLQVRRFVEGGKFIGDAIYDVDRTFGETTTIIDPADPIRTKEIPAGTEAVELLQPVMKGGRRTGPAESLETIRTRCQENLAALHTGILRLKNPHAYPAGLEEGLHEHREKILRELR</sequence>
<dbReference type="NCBIfam" id="NF006695">
    <property type="entry name" value="PRK09243.1-2"/>
    <property type="match status" value="1"/>
</dbReference>
<keyword evidence="13" id="KW-0328">Glycosyltransferase</keyword>
<comment type="PTM">
    <text evidence="9">Transiently phosphorylated on a His residue during the reaction cycle. Phosphorylation strongly increases the affinity for substrates and increases the rate of nicotinate D-ribonucleotide production. Dephosphorylation regenerates the low-affinity form of the enzyme, leading to product release.</text>
</comment>
<dbReference type="PIRSF" id="PIRSF000484">
    <property type="entry name" value="NAPRT"/>
    <property type="match status" value="1"/>
</dbReference>
<keyword evidence="4" id="KW-0597">Phosphoprotein</keyword>
<dbReference type="SUPFAM" id="SSF54675">
    <property type="entry name" value="Nicotinate/Quinolinate PRTase N-terminal domain-like"/>
    <property type="match status" value="1"/>
</dbReference>
<protein>
    <recommendedName>
        <fullName evidence="3 9">Nicotinate phosphoribosyltransferase</fullName>
        <ecNumber evidence="3 9">6.3.4.21</ecNumber>
    </recommendedName>
</protein>
<dbReference type="CDD" id="cd01570">
    <property type="entry name" value="NAPRTase_A"/>
    <property type="match status" value="1"/>
</dbReference>
<dbReference type="Pfam" id="PF04095">
    <property type="entry name" value="NAPRTase"/>
    <property type="match status" value="1"/>
</dbReference>
<evidence type="ECO:0000259" key="10">
    <source>
        <dbReference type="Pfam" id="PF04095"/>
    </source>
</evidence>
<comment type="catalytic activity">
    <reaction evidence="8 9">
        <text>5-phospho-alpha-D-ribose 1-diphosphate + nicotinate + ATP + H2O = nicotinate beta-D-ribonucleotide + ADP + phosphate + diphosphate</text>
        <dbReference type="Rhea" id="RHEA:36163"/>
        <dbReference type="ChEBI" id="CHEBI:15377"/>
        <dbReference type="ChEBI" id="CHEBI:30616"/>
        <dbReference type="ChEBI" id="CHEBI:32544"/>
        <dbReference type="ChEBI" id="CHEBI:33019"/>
        <dbReference type="ChEBI" id="CHEBI:43474"/>
        <dbReference type="ChEBI" id="CHEBI:57502"/>
        <dbReference type="ChEBI" id="CHEBI:58017"/>
        <dbReference type="ChEBI" id="CHEBI:456216"/>
        <dbReference type="EC" id="6.3.4.21"/>
    </reaction>
</comment>
<dbReference type="InterPro" id="IPR040727">
    <property type="entry name" value="NAPRTase_N"/>
</dbReference>
<dbReference type="Pfam" id="PF17767">
    <property type="entry name" value="NAPRTase_N"/>
    <property type="match status" value="1"/>
</dbReference>
<dbReference type="GO" id="GO:0016757">
    <property type="term" value="F:glycosyltransferase activity"/>
    <property type="evidence" value="ECO:0007669"/>
    <property type="project" value="UniProtKB-KW"/>
</dbReference>
<evidence type="ECO:0000259" key="12">
    <source>
        <dbReference type="Pfam" id="PF17956"/>
    </source>
</evidence>
<feature type="domain" description="Nicotinate/nicotinamide phosphoribosyltransferase" evidence="10">
    <location>
        <begin position="158"/>
        <end position="337"/>
    </location>
</feature>
<evidence type="ECO:0000313" key="13">
    <source>
        <dbReference type="EMBL" id="MCW1887097.1"/>
    </source>
</evidence>
<dbReference type="EC" id="6.3.4.21" evidence="3 9"/>
<feature type="domain" description="Nicotinate phosphoribosyltransferase N-terminal" evidence="11">
    <location>
        <begin position="5"/>
        <end position="135"/>
    </location>
</feature>
<keyword evidence="5 9" id="KW-0436">Ligase</keyword>
<evidence type="ECO:0000256" key="4">
    <source>
        <dbReference type="ARBA" id="ARBA00022553"/>
    </source>
</evidence>
<evidence type="ECO:0000313" key="14">
    <source>
        <dbReference type="Proteomes" id="UP001207930"/>
    </source>
</evidence>
<dbReference type="Proteomes" id="UP001207930">
    <property type="component" value="Unassembled WGS sequence"/>
</dbReference>
<dbReference type="Gene3D" id="3.20.140.10">
    <property type="entry name" value="nicotinate phosphoribosyltransferase"/>
    <property type="match status" value="1"/>
</dbReference>
<evidence type="ECO:0000256" key="5">
    <source>
        <dbReference type="ARBA" id="ARBA00022598"/>
    </source>
</evidence>
<gene>
    <name evidence="13" type="ORF">OKA04_20330</name>
</gene>
<accession>A0ABT3FU40</accession>
<proteinExistence type="inferred from homology"/>
<evidence type="ECO:0000256" key="2">
    <source>
        <dbReference type="ARBA" id="ARBA00010897"/>
    </source>
</evidence>
<dbReference type="NCBIfam" id="NF009131">
    <property type="entry name" value="PRK12484.1"/>
    <property type="match status" value="1"/>
</dbReference>
<name>A0ABT3FU40_9BACT</name>
<evidence type="ECO:0000256" key="1">
    <source>
        <dbReference type="ARBA" id="ARBA00004952"/>
    </source>
</evidence>
<evidence type="ECO:0000256" key="3">
    <source>
        <dbReference type="ARBA" id="ARBA00013236"/>
    </source>
</evidence>
<dbReference type="PANTHER" id="PTHR11098:SF1">
    <property type="entry name" value="NICOTINATE PHOSPHORIBOSYLTRANSFERASE"/>
    <property type="match status" value="1"/>
</dbReference>
<dbReference type="SUPFAM" id="SSF51690">
    <property type="entry name" value="Nicotinate/Quinolinate PRTase C-terminal domain-like"/>
    <property type="match status" value="1"/>
</dbReference>
<dbReference type="PANTHER" id="PTHR11098">
    <property type="entry name" value="NICOTINATE PHOSPHORIBOSYLTRANSFERASE"/>
    <property type="match status" value="1"/>
</dbReference>
<dbReference type="NCBIfam" id="TIGR01513">
    <property type="entry name" value="NAPRTase_put"/>
    <property type="match status" value="1"/>
</dbReference>
<evidence type="ECO:0000259" key="11">
    <source>
        <dbReference type="Pfam" id="PF17767"/>
    </source>
</evidence>
<comment type="caution">
    <text evidence="13">The sequence shown here is derived from an EMBL/GenBank/DDBJ whole genome shotgun (WGS) entry which is preliminary data.</text>
</comment>
<evidence type="ECO:0000256" key="9">
    <source>
        <dbReference type="RuleBase" id="RU365100"/>
    </source>
</evidence>
<dbReference type="InterPro" id="IPR041525">
    <property type="entry name" value="N/Namide_PRibTrfase"/>
</dbReference>
<evidence type="ECO:0000256" key="7">
    <source>
        <dbReference type="ARBA" id="ARBA00022679"/>
    </source>
</evidence>
<evidence type="ECO:0000256" key="6">
    <source>
        <dbReference type="ARBA" id="ARBA00022642"/>
    </source>
</evidence>
<evidence type="ECO:0000256" key="8">
    <source>
        <dbReference type="ARBA" id="ARBA00048668"/>
    </source>
</evidence>
<dbReference type="InterPro" id="IPR007229">
    <property type="entry name" value="Nic_PRibTrfase-Fam"/>
</dbReference>
<keyword evidence="7 9" id="KW-0808">Transferase</keyword>
<dbReference type="Pfam" id="PF17956">
    <property type="entry name" value="NAPRTase_C"/>
    <property type="match status" value="1"/>
</dbReference>
<dbReference type="InterPro" id="IPR041619">
    <property type="entry name" value="NAPRTase_C"/>
</dbReference>
<feature type="domain" description="Nicotinate phosphoribosyltransferase C-terminal" evidence="12">
    <location>
        <begin position="365"/>
        <end position="467"/>
    </location>
</feature>
<keyword evidence="14" id="KW-1185">Reference proteome</keyword>
<dbReference type="EMBL" id="JAPDDS010000014">
    <property type="protein sequence ID" value="MCW1887097.1"/>
    <property type="molecule type" value="Genomic_DNA"/>
</dbReference>
<reference evidence="13 14" key="1">
    <citation type="submission" date="2022-10" db="EMBL/GenBank/DDBJ databases">
        <title>Luteolibacter flavescens strain MCCC 1K03193, whole genome shotgun sequencing project.</title>
        <authorList>
            <person name="Zhao G."/>
            <person name="Shen L."/>
        </authorList>
    </citation>
    <scope>NUCLEOTIDE SEQUENCE [LARGE SCALE GENOMIC DNA]</scope>
    <source>
        <strain evidence="13 14">MCCC 1K03193</strain>
    </source>
</reference>
<comment type="function">
    <text evidence="9">Catalyzes the first step in the biosynthesis of NAD from nicotinic acid, the ATP-dependent synthesis of beta-nicotinate D-ribonucleotide from nicotinate and 5-phospho-D-ribose 1-phosphate.</text>
</comment>
<dbReference type="InterPro" id="IPR006405">
    <property type="entry name" value="Nic_PRibTrfase_pncB"/>
</dbReference>
<organism evidence="13 14">
    <name type="scientific">Luteolibacter flavescens</name>
    <dbReference type="NCBI Taxonomy" id="1859460"/>
    <lineage>
        <taxon>Bacteria</taxon>
        <taxon>Pseudomonadati</taxon>
        <taxon>Verrucomicrobiota</taxon>
        <taxon>Verrucomicrobiia</taxon>
        <taxon>Verrucomicrobiales</taxon>
        <taxon>Verrucomicrobiaceae</taxon>
        <taxon>Luteolibacter</taxon>
    </lineage>
</organism>
<dbReference type="InterPro" id="IPR013785">
    <property type="entry name" value="Aldolase_TIM"/>
</dbReference>
<comment type="similarity">
    <text evidence="2 9">Belongs to the NAPRTase family.</text>
</comment>
<keyword evidence="6 9" id="KW-0662">Pyridine nucleotide biosynthesis</keyword>
<dbReference type="RefSeq" id="WP_264503051.1">
    <property type="nucleotide sequence ID" value="NZ_JAPDDS010000014.1"/>
</dbReference>
<dbReference type="GO" id="GO:0004516">
    <property type="term" value="F:nicotinate phosphoribosyltransferase activity"/>
    <property type="evidence" value="ECO:0007669"/>
    <property type="project" value="UniProtKB-EC"/>
</dbReference>